<name>A0A9X2RFF0_9BACT</name>
<sequence>MSFLNPIFLFALIAVGLPLLIHLLNLKRPQKVAFSTLAFFQELKNTTIRRIRIKRYLLLILRLWAIACLALVLARPFLPPGLSGGGTTQAPALNAILLDNSISMSRIGKQGPLFEYAREIIGDIESSAKDEDRFMLQLTNGEGEYSNILSRANLLRTVDEVEIKSSGNFTLNRLTGLIESVKEAPYQNKNIFVITDGQLSQLDDLRDLDMEDVSVSIIDVGEVEVQNTMISDISTSTNMIGTNIPFTLNVELANESDVAAVNQFVSLEFEEQNAGQYSIALAPNERKTYTFEITPSQTGSSKGKLVIEGDEFQPDNEYYFTVQVPETRNVLWVSEESRNPQFISYTGAMLRVAGENDAQLSYQEATPDIFETANLSEFDAVLLDGVESIPEYSFQALQEYVQNGGGVMFFPSENGNINNYNSLFAQFNAGRFAGIQGEYASFSAVATADELLEDHPAFTGLFEREQNEQLRFTNPDIYYYLKLVTNSSGTGFDLLSLNNGDVLVHEKRFGEGSLLIATIGNDPGWSNFPVKPLFAPFYYRILLYSASSDQGGFANHQLGNTFSWRGNIDGENAVIKVGEDEIKPTVDVVSSGIRLRYPAEEWTPGWITVTDGEKQYVLSANLSADESDFSETNEQQLENLIEDAEISWVQTAELNEEELQNEIMASGFGKEIWSWFMLAGLLFLIMESLVSIWYKAETVS</sequence>
<reference evidence="3" key="1">
    <citation type="submission" date="2022-06" db="EMBL/GenBank/DDBJ databases">
        <title>Gracilimonas sp. CAU 1638 isolated from sea sediment.</title>
        <authorList>
            <person name="Kim W."/>
        </authorList>
    </citation>
    <scope>NUCLEOTIDE SEQUENCE</scope>
    <source>
        <strain evidence="3">CAU 1638</strain>
    </source>
</reference>
<evidence type="ECO:0000256" key="1">
    <source>
        <dbReference type="SAM" id="Phobius"/>
    </source>
</evidence>
<gene>
    <name evidence="3" type="ORF">NM125_04515</name>
</gene>
<comment type="caution">
    <text evidence="3">The sequence shown here is derived from an EMBL/GenBank/DDBJ whole genome shotgun (WGS) entry which is preliminary data.</text>
</comment>
<feature type="domain" description="Aerotolerance regulator N-terminal" evidence="2">
    <location>
        <begin position="1"/>
        <end position="76"/>
    </location>
</feature>
<dbReference type="NCBIfam" id="TIGR02226">
    <property type="entry name" value="two_anch"/>
    <property type="match status" value="1"/>
</dbReference>
<dbReference type="AlphaFoldDB" id="A0A9X2RFF0"/>
<dbReference type="InterPro" id="IPR011933">
    <property type="entry name" value="Double_TM_dom"/>
</dbReference>
<proteinExistence type="predicted"/>
<accession>A0A9X2RFF0</accession>
<feature type="transmembrane region" description="Helical" evidence="1">
    <location>
        <begin position="672"/>
        <end position="694"/>
    </location>
</feature>
<dbReference type="RefSeq" id="WP_255133291.1">
    <property type="nucleotide sequence ID" value="NZ_JANDBC010000001.1"/>
</dbReference>
<dbReference type="Proteomes" id="UP001139125">
    <property type="component" value="Unassembled WGS sequence"/>
</dbReference>
<evidence type="ECO:0000313" key="4">
    <source>
        <dbReference type="Proteomes" id="UP001139125"/>
    </source>
</evidence>
<dbReference type="InterPro" id="IPR024163">
    <property type="entry name" value="Aerotolerance_reg_N"/>
</dbReference>
<dbReference type="InterPro" id="IPR029062">
    <property type="entry name" value="Class_I_gatase-like"/>
</dbReference>
<dbReference type="SUPFAM" id="SSF53300">
    <property type="entry name" value="vWA-like"/>
    <property type="match status" value="1"/>
</dbReference>
<keyword evidence="1" id="KW-1133">Transmembrane helix</keyword>
<protein>
    <submittedName>
        <fullName evidence="3">BatA domain-containing protein</fullName>
    </submittedName>
</protein>
<keyword evidence="1" id="KW-0472">Membrane</keyword>
<dbReference type="InterPro" id="IPR036465">
    <property type="entry name" value="vWFA_dom_sf"/>
</dbReference>
<organism evidence="3 4">
    <name type="scientific">Gracilimonas sediminicola</name>
    <dbReference type="NCBI Taxonomy" id="2952158"/>
    <lineage>
        <taxon>Bacteria</taxon>
        <taxon>Pseudomonadati</taxon>
        <taxon>Balneolota</taxon>
        <taxon>Balneolia</taxon>
        <taxon>Balneolales</taxon>
        <taxon>Balneolaceae</taxon>
        <taxon>Gracilimonas</taxon>
    </lineage>
</organism>
<dbReference type="SUPFAM" id="SSF52317">
    <property type="entry name" value="Class I glutamine amidotransferase-like"/>
    <property type="match status" value="1"/>
</dbReference>
<keyword evidence="1" id="KW-0812">Transmembrane</keyword>
<dbReference type="PANTHER" id="PTHR37464">
    <property type="entry name" value="BLL2463 PROTEIN"/>
    <property type="match status" value="1"/>
</dbReference>
<evidence type="ECO:0000313" key="3">
    <source>
        <dbReference type="EMBL" id="MCP9290848.1"/>
    </source>
</evidence>
<dbReference type="EMBL" id="JANDBC010000001">
    <property type="protein sequence ID" value="MCP9290848.1"/>
    <property type="molecule type" value="Genomic_DNA"/>
</dbReference>
<keyword evidence="4" id="KW-1185">Reference proteome</keyword>
<dbReference type="Pfam" id="PF07584">
    <property type="entry name" value="BatA"/>
    <property type="match status" value="1"/>
</dbReference>
<dbReference type="Gene3D" id="2.60.40.10">
    <property type="entry name" value="Immunoglobulins"/>
    <property type="match status" value="1"/>
</dbReference>
<dbReference type="InterPro" id="IPR013783">
    <property type="entry name" value="Ig-like_fold"/>
</dbReference>
<evidence type="ECO:0000259" key="2">
    <source>
        <dbReference type="Pfam" id="PF07584"/>
    </source>
</evidence>
<feature type="transmembrane region" description="Helical" evidence="1">
    <location>
        <begin position="56"/>
        <end position="78"/>
    </location>
</feature>
<feature type="transmembrane region" description="Helical" evidence="1">
    <location>
        <begin position="6"/>
        <end position="26"/>
    </location>
</feature>
<dbReference type="Gene3D" id="3.40.50.880">
    <property type="match status" value="1"/>
</dbReference>
<dbReference type="PANTHER" id="PTHR37464:SF1">
    <property type="entry name" value="BLL2463 PROTEIN"/>
    <property type="match status" value="1"/>
</dbReference>